<dbReference type="InterPro" id="IPR054722">
    <property type="entry name" value="PolX-like_BBD"/>
</dbReference>
<evidence type="ECO:0000256" key="9">
    <source>
        <dbReference type="ARBA" id="ARBA00022759"/>
    </source>
</evidence>
<feature type="compositionally biased region" description="Acidic residues" evidence="22">
    <location>
        <begin position="954"/>
        <end position="976"/>
    </location>
</feature>
<dbReference type="GO" id="GO:0003964">
    <property type="term" value="F:RNA-directed DNA polymerase activity"/>
    <property type="evidence" value="ECO:0007669"/>
    <property type="project" value="UniProtKB-KW"/>
</dbReference>
<evidence type="ECO:0000256" key="3">
    <source>
        <dbReference type="ARBA" id="ARBA00022612"/>
    </source>
</evidence>
<evidence type="ECO:0000256" key="2">
    <source>
        <dbReference type="ARBA" id="ARBA00022578"/>
    </source>
</evidence>
<organism evidence="24 25">
    <name type="scientific">Meripilus lineatus</name>
    <dbReference type="NCBI Taxonomy" id="2056292"/>
    <lineage>
        <taxon>Eukaryota</taxon>
        <taxon>Fungi</taxon>
        <taxon>Dikarya</taxon>
        <taxon>Basidiomycota</taxon>
        <taxon>Agaricomycotina</taxon>
        <taxon>Agaricomycetes</taxon>
        <taxon>Polyporales</taxon>
        <taxon>Meripilaceae</taxon>
        <taxon>Meripilus</taxon>
    </lineage>
</organism>
<dbReference type="GO" id="GO:0006310">
    <property type="term" value="P:DNA recombination"/>
    <property type="evidence" value="ECO:0007669"/>
    <property type="project" value="UniProtKB-KW"/>
</dbReference>
<dbReference type="Pfam" id="PF25597">
    <property type="entry name" value="SH3_retrovirus"/>
    <property type="match status" value="1"/>
</dbReference>
<dbReference type="Pfam" id="PF07727">
    <property type="entry name" value="RVT_2"/>
    <property type="match status" value="1"/>
</dbReference>
<dbReference type="GO" id="GO:0046872">
    <property type="term" value="F:metal ion binding"/>
    <property type="evidence" value="ECO:0007669"/>
    <property type="project" value="UniProtKB-KW"/>
</dbReference>
<evidence type="ECO:0000256" key="21">
    <source>
        <dbReference type="ARBA" id="ARBA00049244"/>
    </source>
</evidence>
<dbReference type="GO" id="GO:0015074">
    <property type="term" value="P:DNA integration"/>
    <property type="evidence" value="ECO:0007669"/>
    <property type="project" value="UniProtKB-KW"/>
</dbReference>
<feature type="domain" description="Integrase catalytic" evidence="23">
    <location>
        <begin position="521"/>
        <end position="689"/>
    </location>
</feature>
<evidence type="ECO:0000256" key="5">
    <source>
        <dbReference type="ARBA" id="ARBA00022695"/>
    </source>
</evidence>
<keyword evidence="5" id="KW-0548">Nucleotidyltransferase</keyword>
<evidence type="ECO:0000313" key="24">
    <source>
        <dbReference type="EMBL" id="KAJ3489721.1"/>
    </source>
</evidence>
<keyword evidence="15" id="KW-0695">RNA-directed DNA polymerase</keyword>
<dbReference type="Pfam" id="PF14223">
    <property type="entry name" value="Retrotran_gag_2"/>
    <property type="match status" value="1"/>
</dbReference>
<keyword evidence="25" id="KW-1185">Reference proteome</keyword>
<dbReference type="InterPro" id="IPR013103">
    <property type="entry name" value="RVT_2"/>
</dbReference>
<comment type="caution">
    <text evidence="24">The sequence shown here is derived from an EMBL/GenBank/DDBJ whole genome shotgun (WGS) entry which is preliminary data.</text>
</comment>
<evidence type="ECO:0000256" key="8">
    <source>
        <dbReference type="ARBA" id="ARBA00022741"/>
    </source>
</evidence>
<keyword evidence="6" id="KW-0540">Nuclease</keyword>
<feature type="compositionally biased region" description="Pro residues" evidence="22">
    <location>
        <begin position="889"/>
        <end position="926"/>
    </location>
</feature>
<evidence type="ECO:0000256" key="4">
    <source>
        <dbReference type="ARBA" id="ARBA00022670"/>
    </source>
</evidence>
<evidence type="ECO:0000256" key="19">
    <source>
        <dbReference type="ARBA" id="ARBA00023268"/>
    </source>
</evidence>
<dbReference type="GO" id="GO:0003723">
    <property type="term" value="F:RNA binding"/>
    <property type="evidence" value="ECO:0007669"/>
    <property type="project" value="UniProtKB-KW"/>
</dbReference>
<comment type="catalytic activity">
    <reaction evidence="20">
        <text>DNA(n) + a 2'-deoxyribonucleoside 5'-triphosphate = DNA(n+1) + diphosphate</text>
        <dbReference type="Rhea" id="RHEA:22508"/>
        <dbReference type="Rhea" id="RHEA-COMP:17339"/>
        <dbReference type="Rhea" id="RHEA-COMP:17340"/>
        <dbReference type="ChEBI" id="CHEBI:33019"/>
        <dbReference type="ChEBI" id="CHEBI:61560"/>
        <dbReference type="ChEBI" id="CHEBI:173112"/>
        <dbReference type="EC" id="2.7.7.49"/>
    </reaction>
</comment>
<keyword evidence="18" id="KW-0233">DNA recombination</keyword>
<dbReference type="GO" id="GO:0008233">
    <property type="term" value="F:peptidase activity"/>
    <property type="evidence" value="ECO:0007669"/>
    <property type="project" value="UniProtKB-KW"/>
</dbReference>
<evidence type="ECO:0000256" key="11">
    <source>
        <dbReference type="ARBA" id="ARBA00022840"/>
    </source>
</evidence>
<accession>A0AAD5YME0</accession>
<dbReference type="Gene3D" id="3.30.420.10">
    <property type="entry name" value="Ribonuclease H-like superfamily/Ribonuclease H"/>
    <property type="match status" value="1"/>
</dbReference>
<evidence type="ECO:0000256" key="7">
    <source>
        <dbReference type="ARBA" id="ARBA00022723"/>
    </source>
</evidence>
<evidence type="ECO:0000256" key="14">
    <source>
        <dbReference type="ARBA" id="ARBA00022908"/>
    </source>
</evidence>
<dbReference type="Proteomes" id="UP001212997">
    <property type="component" value="Unassembled WGS sequence"/>
</dbReference>
<evidence type="ECO:0000256" key="15">
    <source>
        <dbReference type="ARBA" id="ARBA00022918"/>
    </source>
</evidence>
<keyword evidence="16" id="KW-0808">Transferase</keyword>
<sequence>MSDSGALPKFKPLSSSNHTTWSGEMRAWLMRGGYWMLIKGEELKPGSLVEGKPTTDESSATLAWSIKAGKAAAELYLALEPEQRTHVVGLEDDPVAIWKKLEAVHLQKRPGSRFLSYDHFFSIQKKEDETLTSLMTRIDEAMIQVKNLRPDKFSLDDLDQELVCMAMIRAFPAEYDSFASSLQLMDKLEKSKLQESFIGGDLRRQCSVLSPPLQVASIASHTSPNSSVSCDFCSLPGHSIATCYRFKAGKAEATKEALEKCQQRKGKGRAQKANVASTSTTQATTTTTTPDPSTVQELAGNASTALSGPPTSSSVYPDAHDYWTADTGITSHMTSHGHWLRNYTPFRPPIRLADNSVVFSEGVGSVVFCPEVEGRSLRPVEFTRVLYVPRLRNNLLSVLYLLLNHRIQIHIYKPRMDFSRDKTLLFCAPVDSTHTAYLSGHVAIPSLTPAQSAHLSSASTLPQDLSLWHRHLAHHHYQGVKTLISKGLATGIKLDSAAAPDPICEPCLSGKMHAHPFPTTNTVTPRLLGLIHSDLHGPLRCQTHSGFRYWITFIDDRSKFKAAIPLKAKSEAFLAFKRYRAYAMTKHNLEIGALQDDKGGEYMSKEFDSFCADHGIVRRHTVRNRPQQNGVAERFNRLLNESITTMLAESNLPMQFWGEALATFIHIHNRCSTSSLPNTTPFEMWEGSKPDLSHLRVWGCTAYVHVQKDKRSSSLGSHMEKCVFIGYPPGYKGWKFYNPTTRKSVISERAEFDERYYPGLKQFSTPSSLLLLEPSTPATATSHSPSFVDFGIPPDEEQVVPAAHPGGEEPIAGQPEPAGLQPDPPAALPASPPVPPAPVPIAEPEEFVLPPALQPPCPVQPRRTNSLIPPSPYPPPTGKRVRKPVHHGLPPPLAPVPPRRSTPSPALSPSPAPPSPSPAPPQPGPSQPTRHSTRTNLGVPPGEWWKVRETSPIPEDDESDDSDAHEDQDQESTYEDADTHLSEAAQAVSASDPKSYTEALKRPDAPKWIEATQKEFDGLIANGTWEYCQLPPGAKAIGCRWVLNIKHLADGTIDRYKARLVAQGFSQRPGFDHVETFAPTVRMATIRVILALAALEDLELYSIDISQAFLNGDLDVD</sequence>
<dbReference type="GO" id="GO:0004519">
    <property type="term" value="F:endonuclease activity"/>
    <property type="evidence" value="ECO:0007669"/>
    <property type="project" value="UniProtKB-KW"/>
</dbReference>
<dbReference type="InterPro" id="IPR057670">
    <property type="entry name" value="SH3_retrovirus"/>
</dbReference>
<dbReference type="SUPFAM" id="SSF53098">
    <property type="entry name" value="Ribonuclease H-like"/>
    <property type="match status" value="1"/>
</dbReference>
<dbReference type="InterPro" id="IPR001584">
    <property type="entry name" value="Integrase_cat-core"/>
</dbReference>
<proteinExistence type="predicted"/>
<dbReference type="PANTHER" id="PTHR42648">
    <property type="entry name" value="TRANSPOSASE, PUTATIVE-RELATED"/>
    <property type="match status" value="1"/>
</dbReference>
<evidence type="ECO:0000256" key="18">
    <source>
        <dbReference type="ARBA" id="ARBA00023172"/>
    </source>
</evidence>
<feature type="region of interest" description="Disordered" evidence="22">
    <location>
        <begin position="263"/>
        <end position="296"/>
    </location>
</feature>
<dbReference type="GO" id="GO:0005634">
    <property type="term" value="C:nucleus"/>
    <property type="evidence" value="ECO:0007669"/>
    <property type="project" value="UniProtKB-ARBA"/>
</dbReference>
<dbReference type="AlphaFoldDB" id="A0AAD5YME0"/>
<dbReference type="GO" id="GO:0003887">
    <property type="term" value="F:DNA-directed DNA polymerase activity"/>
    <property type="evidence" value="ECO:0007669"/>
    <property type="project" value="UniProtKB-KW"/>
</dbReference>
<evidence type="ECO:0000313" key="25">
    <source>
        <dbReference type="Proteomes" id="UP001212997"/>
    </source>
</evidence>
<feature type="compositionally biased region" description="Low complexity" evidence="22">
    <location>
        <begin position="275"/>
        <end position="296"/>
    </location>
</feature>
<keyword evidence="12" id="KW-0460">Magnesium</keyword>
<evidence type="ECO:0000256" key="20">
    <source>
        <dbReference type="ARBA" id="ARBA00048173"/>
    </source>
</evidence>
<evidence type="ECO:0000256" key="13">
    <source>
        <dbReference type="ARBA" id="ARBA00022884"/>
    </source>
</evidence>
<comment type="catalytic activity">
    <reaction evidence="21">
        <text>DNA(n) + a 2'-deoxyribonucleoside 5'-triphosphate = DNA(n+1) + diphosphate</text>
        <dbReference type="Rhea" id="RHEA:22508"/>
        <dbReference type="Rhea" id="RHEA-COMP:17339"/>
        <dbReference type="Rhea" id="RHEA-COMP:17340"/>
        <dbReference type="ChEBI" id="CHEBI:33019"/>
        <dbReference type="ChEBI" id="CHEBI:61560"/>
        <dbReference type="ChEBI" id="CHEBI:173112"/>
        <dbReference type="EC" id="2.7.7.7"/>
    </reaction>
</comment>
<evidence type="ECO:0000256" key="6">
    <source>
        <dbReference type="ARBA" id="ARBA00022722"/>
    </source>
</evidence>
<keyword evidence="11" id="KW-0067">ATP-binding</keyword>
<evidence type="ECO:0000256" key="16">
    <source>
        <dbReference type="ARBA" id="ARBA00022932"/>
    </source>
</evidence>
<dbReference type="InterPro" id="IPR039537">
    <property type="entry name" value="Retrotran_Ty1/copia-like"/>
</dbReference>
<comment type="function">
    <text evidence="1">The aspartyl protease (PR) mediates the proteolytic cleavages of the Gag and Gag-Pol polyproteins after assembly of the VLP.</text>
</comment>
<dbReference type="Pfam" id="PF13976">
    <property type="entry name" value="gag_pre-integrs"/>
    <property type="match status" value="1"/>
</dbReference>
<name>A0AAD5YME0_9APHY</name>
<keyword evidence="8" id="KW-0547">Nucleotide-binding</keyword>
<evidence type="ECO:0000256" key="10">
    <source>
        <dbReference type="ARBA" id="ARBA00022801"/>
    </source>
</evidence>
<evidence type="ECO:0000256" key="12">
    <source>
        <dbReference type="ARBA" id="ARBA00022842"/>
    </source>
</evidence>
<keyword evidence="7" id="KW-0479">Metal-binding</keyword>
<dbReference type="GO" id="GO:0006508">
    <property type="term" value="P:proteolysis"/>
    <property type="evidence" value="ECO:0007669"/>
    <property type="project" value="UniProtKB-KW"/>
</dbReference>
<protein>
    <recommendedName>
        <fullName evidence="23">Integrase catalytic domain-containing protein</fullName>
    </recommendedName>
</protein>
<gene>
    <name evidence="24" type="ORF">NLI96_g1948</name>
</gene>
<reference evidence="24" key="1">
    <citation type="submission" date="2022-07" db="EMBL/GenBank/DDBJ databases">
        <title>Genome Sequence of Physisporinus lineatus.</title>
        <authorList>
            <person name="Buettner E."/>
        </authorList>
    </citation>
    <scope>NUCLEOTIDE SEQUENCE</scope>
    <source>
        <strain evidence="24">VT162</strain>
    </source>
</reference>
<keyword evidence="9" id="KW-0255">Endonuclease</keyword>
<keyword evidence="10" id="KW-0378">Hydrolase</keyword>
<evidence type="ECO:0000256" key="17">
    <source>
        <dbReference type="ARBA" id="ARBA00023113"/>
    </source>
</evidence>
<evidence type="ECO:0000259" key="23">
    <source>
        <dbReference type="PROSITE" id="PS50994"/>
    </source>
</evidence>
<keyword evidence="19" id="KW-0511">Multifunctional enzyme</keyword>
<keyword evidence="16" id="KW-0239">DNA-directed DNA polymerase</keyword>
<keyword evidence="3" id="KW-1188">Viral release from host cell</keyword>
<keyword evidence="17" id="KW-0917">Virion maturation</keyword>
<dbReference type="InterPro" id="IPR025724">
    <property type="entry name" value="GAG-pre-integrase_dom"/>
</dbReference>
<keyword evidence="2" id="KW-0815">Transposition</keyword>
<feature type="region of interest" description="Disordered" evidence="22">
    <location>
        <begin position="792"/>
        <end position="978"/>
    </location>
</feature>
<evidence type="ECO:0000256" key="1">
    <source>
        <dbReference type="ARBA" id="ARBA00002180"/>
    </source>
</evidence>
<keyword evidence="14" id="KW-0229">DNA integration</keyword>
<dbReference type="GO" id="GO:0005524">
    <property type="term" value="F:ATP binding"/>
    <property type="evidence" value="ECO:0007669"/>
    <property type="project" value="UniProtKB-KW"/>
</dbReference>
<dbReference type="InterPro" id="IPR012337">
    <property type="entry name" value="RNaseH-like_sf"/>
</dbReference>
<feature type="compositionally biased region" description="Pro residues" evidence="22">
    <location>
        <begin position="822"/>
        <end position="841"/>
    </location>
</feature>
<dbReference type="InterPro" id="IPR036397">
    <property type="entry name" value="RNaseH_sf"/>
</dbReference>
<dbReference type="EMBL" id="JANAWD010000040">
    <property type="protein sequence ID" value="KAJ3489721.1"/>
    <property type="molecule type" value="Genomic_DNA"/>
</dbReference>
<dbReference type="PROSITE" id="PS50994">
    <property type="entry name" value="INTEGRASE"/>
    <property type="match status" value="1"/>
</dbReference>
<evidence type="ECO:0000256" key="22">
    <source>
        <dbReference type="SAM" id="MobiDB-lite"/>
    </source>
</evidence>
<keyword evidence="13" id="KW-0694">RNA-binding</keyword>
<dbReference type="GO" id="GO:0032196">
    <property type="term" value="P:transposition"/>
    <property type="evidence" value="ECO:0007669"/>
    <property type="project" value="UniProtKB-KW"/>
</dbReference>
<dbReference type="Pfam" id="PF22936">
    <property type="entry name" value="Pol_BBD"/>
    <property type="match status" value="1"/>
</dbReference>
<dbReference type="PANTHER" id="PTHR42648:SF11">
    <property type="entry name" value="TRANSPOSON TY4-P GAG-POL POLYPROTEIN"/>
    <property type="match status" value="1"/>
</dbReference>
<keyword evidence="4" id="KW-0645">Protease</keyword>